<dbReference type="EMBL" id="VOQQ01000001">
    <property type="protein sequence ID" value="TXC63419.1"/>
    <property type="molecule type" value="Genomic_DNA"/>
</dbReference>
<sequence>MRAFLLLVALLILVAIGLVYFGVVTVRSQDNAVTLQTHDVEVGTTTQNVQVPVVRMENRQVAVPSVGVANEAAPVNSQ</sequence>
<dbReference type="AlphaFoldDB" id="A0A5C6TT95"/>
<reference evidence="1 2" key="1">
    <citation type="journal article" date="2015" name="J. Microbiol.">
        <title>Sphingosinicella ginsenosidimutans sp. nov., with ginsenoside converting activity.</title>
        <authorList>
            <person name="Kim J.K."/>
            <person name="Kang M.S."/>
            <person name="Park S.C."/>
            <person name="Kim K.M."/>
            <person name="Choi K."/>
            <person name="Yoon M.H."/>
            <person name="Im W.T."/>
        </authorList>
    </citation>
    <scope>NUCLEOTIDE SEQUENCE [LARGE SCALE GENOMIC DNA]</scope>
    <source>
        <strain evidence="1 2">BS-11</strain>
    </source>
</reference>
<dbReference type="RefSeq" id="WP_147042829.1">
    <property type="nucleotide sequence ID" value="NZ_BAABIR010000003.1"/>
</dbReference>
<keyword evidence="2" id="KW-1185">Reference proteome</keyword>
<comment type="caution">
    <text evidence="1">The sequence shown here is derived from an EMBL/GenBank/DDBJ whole genome shotgun (WGS) entry which is preliminary data.</text>
</comment>
<proteinExistence type="predicted"/>
<protein>
    <submittedName>
        <fullName evidence="1">Uncharacterized protein</fullName>
    </submittedName>
</protein>
<dbReference type="Proteomes" id="UP000321249">
    <property type="component" value="Unassembled WGS sequence"/>
</dbReference>
<name>A0A5C6TT95_9SPHN</name>
<dbReference type="OrthoDB" id="7597297at2"/>
<organism evidence="1 2">
    <name type="scientific">Allosphingosinicella ginsenosidimutans</name>
    <dbReference type="NCBI Taxonomy" id="1176539"/>
    <lineage>
        <taxon>Bacteria</taxon>
        <taxon>Pseudomonadati</taxon>
        <taxon>Pseudomonadota</taxon>
        <taxon>Alphaproteobacteria</taxon>
        <taxon>Sphingomonadales</taxon>
        <taxon>Sphingomonadaceae</taxon>
        <taxon>Allosphingosinicella</taxon>
    </lineage>
</organism>
<evidence type="ECO:0000313" key="2">
    <source>
        <dbReference type="Proteomes" id="UP000321249"/>
    </source>
</evidence>
<gene>
    <name evidence="1" type="ORF">FRZ32_06960</name>
</gene>
<evidence type="ECO:0000313" key="1">
    <source>
        <dbReference type="EMBL" id="TXC63419.1"/>
    </source>
</evidence>
<accession>A0A5C6TT95</accession>